<dbReference type="PANTHER" id="PTHR33112:SF16">
    <property type="entry name" value="HETEROKARYON INCOMPATIBILITY DOMAIN-CONTAINING PROTEIN"/>
    <property type="match status" value="1"/>
</dbReference>
<dbReference type="Pfam" id="PF06985">
    <property type="entry name" value="HET"/>
    <property type="match status" value="1"/>
</dbReference>
<keyword evidence="3" id="KW-1185">Reference proteome</keyword>
<evidence type="ECO:0000313" key="2">
    <source>
        <dbReference type="EMBL" id="KAK5996675.1"/>
    </source>
</evidence>
<feature type="domain" description="Heterokaryon incompatibility" evidence="1">
    <location>
        <begin position="214"/>
        <end position="313"/>
    </location>
</feature>
<organism evidence="2 3">
    <name type="scientific">Cladobotryum mycophilum</name>
    <dbReference type="NCBI Taxonomy" id="491253"/>
    <lineage>
        <taxon>Eukaryota</taxon>
        <taxon>Fungi</taxon>
        <taxon>Dikarya</taxon>
        <taxon>Ascomycota</taxon>
        <taxon>Pezizomycotina</taxon>
        <taxon>Sordariomycetes</taxon>
        <taxon>Hypocreomycetidae</taxon>
        <taxon>Hypocreales</taxon>
        <taxon>Hypocreaceae</taxon>
        <taxon>Cladobotryum</taxon>
    </lineage>
</organism>
<proteinExistence type="predicted"/>
<sequence>MTQGQLCLKCQEFFSATDLFPILENPHIVFNYVDFNTLAGRYATQGFRDSPAWNLHHSLSELATNNQNCPCCAIIWNSIDKTSDGVFHLNLQQTHIVLTVDFRPGWGTFRLGLVFFASTAVSIEYLYCQDLTSFSVFDLEGRDQAKTWLRAVDKETTISRIRGWYRAGISTNDQDCENIKFPEFLIDITHKRKPRSCIVIEAGKVAKQEPRLTYVTICHHYGLDKKKSLFSSRPGSQRFQKPVLWKTMPVWLQQAFSVLCQLGIHLVWIDDPYLSHDGTEGRHKELQSLFDIYHQSAFTLAVTGNKTSKSPFSDFQASGIPCIIEPQWMDMNKCRLMPSTYRLVDNMSYCRQVKRLPLLNEGWQWTQMFASQRILSWADDQFWWYSNTDGGRWAANQSCTGYD</sequence>
<dbReference type="EMBL" id="JAVFKD010000002">
    <property type="protein sequence ID" value="KAK5996675.1"/>
    <property type="molecule type" value="Genomic_DNA"/>
</dbReference>
<dbReference type="InterPro" id="IPR010730">
    <property type="entry name" value="HET"/>
</dbReference>
<name>A0ABR0SY18_9HYPO</name>
<reference evidence="2 3" key="1">
    <citation type="submission" date="2024-01" db="EMBL/GenBank/DDBJ databases">
        <title>Complete genome of Cladobotryum mycophilum ATHUM6906.</title>
        <authorList>
            <person name="Christinaki A.C."/>
            <person name="Myridakis A.I."/>
            <person name="Kouvelis V.N."/>
        </authorList>
    </citation>
    <scope>NUCLEOTIDE SEQUENCE [LARGE SCALE GENOMIC DNA]</scope>
    <source>
        <strain evidence="2 3">ATHUM6906</strain>
    </source>
</reference>
<gene>
    <name evidence="2" type="ORF">PT974_02014</name>
</gene>
<evidence type="ECO:0000259" key="1">
    <source>
        <dbReference type="Pfam" id="PF06985"/>
    </source>
</evidence>
<accession>A0ABR0SY18</accession>
<dbReference type="Proteomes" id="UP001338125">
    <property type="component" value="Unassembled WGS sequence"/>
</dbReference>
<dbReference type="PANTHER" id="PTHR33112">
    <property type="entry name" value="DOMAIN PROTEIN, PUTATIVE-RELATED"/>
    <property type="match status" value="1"/>
</dbReference>
<protein>
    <recommendedName>
        <fullName evidence="1">Heterokaryon incompatibility domain-containing protein</fullName>
    </recommendedName>
</protein>
<comment type="caution">
    <text evidence="2">The sequence shown here is derived from an EMBL/GenBank/DDBJ whole genome shotgun (WGS) entry which is preliminary data.</text>
</comment>
<evidence type="ECO:0000313" key="3">
    <source>
        <dbReference type="Proteomes" id="UP001338125"/>
    </source>
</evidence>